<accession>A0A0V0ZWE8</accession>
<protein>
    <submittedName>
        <fullName evidence="1">Uncharacterized protein</fullName>
    </submittedName>
</protein>
<keyword evidence="2" id="KW-1185">Reference proteome</keyword>
<dbReference type="EMBL" id="JYDQ01000068">
    <property type="protein sequence ID" value="KRY17072.1"/>
    <property type="molecule type" value="Genomic_DNA"/>
</dbReference>
<organism evidence="1 2">
    <name type="scientific">Trichinella patagoniensis</name>
    <dbReference type="NCBI Taxonomy" id="990121"/>
    <lineage>
        <taxon>Eukaryota</taxon>
        <taxon>Metazoa</taxon>
        <taxon>Ecdysozoa</taxon>
        <taxon>Nematoda</taxon>
        <taxon>Enoplea</taxon>
        <taxon>Dorylaimia</taxon>
        <taxon>Trichinellida</taxon>
        <taxon>Trichinellidae</taxon>
        <taxon>Trichinella</taxon>
    </lineage>
</organism>
<evidence type="ECO:0000313" key="2">
    <source>
        <dbReference type="Proteomes" id="UP000054783"/>
    </source>
</evidence>
<comment type="caution">
    <text evidence="1">The sequence shown here is derived from an EMBL/GenBank/DDBJ whole genome shotgun (WGS) entry which is preliminary data.</text>
</comment>
<sequence>MVCKKSNSSKDGILPLLIHGYANHLFQDISKNTQPGTAAIRLFYFSNHLRSIESPKAHFRIPRCFSKIANFMSYRLGCFRENWRKFCFRNLEFFLDF</sequence>
<dbReference type="AlphaFoldDB" id="A0A0V0ZWE8"/>
<evidence type="ECO:0000313" key="1">
    <source>
        <dbReference type="EMBL" id="KRY17072.1"/>
    </source>
</evidence>
<dbReference type="Proteomes" id="UP000054783">
    <property type="component" value="Unassembled WGS sequence"/>
</dbReference>
<name>A0A0V0ZWE8_9BILA</name>
<proteinExistence type="predicted"/>
<reference evidence="1 2" key="1">
    <citation type="submission" date="2015-01" db="EMBL/GenBank/DDBJ databases">
        <title>Evolution of Trichinella species and genotypes.</title>
        <authorList>
            <person name="Korhonen P.K."/>
            <person name="Edoardo P."/>
            <person name="Giuseppe L.R."/>
            <person name="Gasser R.B."/>
        </authorList>
    </citation>
    <scope>NUCLEOTIDE SEQUENCE [LARGE SCALE GENOMIC DNA]</scope>
    <source>
        <strain evidence="1">ISS2496</strain>
    </source>
</reference>
<gene>
    <name evidence="1" type="ORF">T12_16551</name>
</gene>